<comment type="caution">
    <text evidence="2">The sequence shown here is derived from an EMBL/GenBank/DDBJ whole genome shotgun (WGS) entry which is preliminary data.</text>
</comment>
<name>A0ABU8U4P9_9ACTN</name>
<feature type="region of interest" description="Disordered" evidence="1">
    <location>
        <begin position="28"/>
        <end position="76"/>
    </location>
</feature>
<accession>A0ABU8U4P9</accession>
<gene>
    <name evidence="2" type="ORF">WKI68_18700</name>
</gene>
<proteinExistence type="predicted"/>
<feature type="compositionally biased region" description="Basic and acidic residues" evidence="1">
    <location>
        <begin position="58"/>
        <end position="69"/>
    </location>
</feature>
<organism evidence="2 3">
    <name type="scientific">Streptomyces caledonius</name>
    <dbReference type="NCBI Taxonomy" id="3134107"/>
    <lineage>
        <taxon>Bacteria</taxon>
        <taxon>Bacillati</taxon>
        <taxon>Actinomycetota</taxon>
        <taxon>Actinomycetes</taxon>
        <taxon>Kitasatosporales</taxon>
        <taxon>Streptomycetaceae</taxon>
        <taxon>Streptomyces</taxon>
    </lineage>
</organism>
<keyword evidence="3" id="KW-1185">Reference proteome</keyword>
<dbReference type="Proteomes" id="UP001382904">
    <property type="component" value="Unassembled WGS sequence"/>
</dbReference>
<evidence type="ECO:0000313" key="3">
    <source>
        <dbReference type="Proteomes" id="UP001382904"/>
    </source>
</evidence>
<protein>
    <submittedName>
        <fullName evidence="2">Uncharacterized protein</fullName>
    </submittedName>
</protein>
<dbReference type="EMBL" id="JBBKAM010000002">
    <property type="protein sequence ID" value="MEJ8642868.1"/>
    <property type="molecule type" value="Genomic_DNA"/>
</dbReference>
<evidence type="ECO:0000313" key="2">
    <source>
        <dbReference type="EMBL" id="MEJ8642868.1"/>
    </source>
</evidence>
<evidence type="ECO:0000256" key="1">
    <source>
        <dbReference type="SAM" id="MobiDB-lite"/>
    </source>
</evidence>
<sequence>MSAPAGAQRDPRPSVVSMRTLLAAGVAATAVSTPPAREHAAPAGEPRDDGNGGNGGRGGHDGRGGHEEAAPESEAA</sequence>
<reference evidence="2 3" key="1">
    <citation type="submission" date="2024-03" db="EMBL/GenBank/DDBJ databases">
        <title>Novel Streptomyces species of biotechnological and ecological value are a feature of Machair soil.</title>
        <authorList>
            <person name="Prole J.R."/>
            <person name="Goodfellow M."/>
            <person name="Allenby N."/>
            <person name="Ward A.C."/>
        </authorList>
    </citation>
    <scope>NUCLEOTIDE SEQUENCE [LARGE SCALE GENOMIC DNA]</scope>
    <source>
        <strain evidence="2 3">MS1.HAVA.3</strain>
    </source>
</reference>
<feature type="compositionally biased region" description="Basic and acidic residues" evidence="1">
    <location>
        <begin position="36"/>
        <end position="50"/>
    </location>
</feature>